<sequence length="1029" mass="114965">MTEPLTDSNSDAWLDLLRRMLPAGAPLPDEEQLDYSIAVEYKGPPLDFPVPVVDPLASSQSTLTKLPKFRKVPSVYSKFAMHVKENSSGSGSGSSCSASRLRMNSSSESESKIPTDQSISEFNNSGNAPAVDTDENAENEYENDNDDKYDSVDRNEYNLARPIDVDDKSLPEGEKNGTNDRLGVKIRAHACSRCGKNNRLREREFCIVCGARYCRNCLLKAMGSMPEGRKCVGCIGEPIDEANREKLGKCSRLLAKICSPLEVKLIMKAESECLANQIQPEQVWVNGRPLREEELVELLGCAIPPQKLRPEKYWYDKDSGLWGKEGEKPDRIISSKLNVGGKLQIDASKGNTKVFINGREITKVELRVLKLAKVQCQRGTHFWVYDDGSYEEEGQNNIRGNIWGKASTRFICSLFSLPVPPGNIHGPKEDATAFSGRSIPEYLEHGRLQTLLLFGLEGSGTSTIFKQVKFISKSKFTVEEVQNIKLTIQRNIYRYLSVLLEGREHFEEEVLMDKKTSDLEMENFSPGRGQTIGTGRESEGLYYLNSLSPSTTCLVTDPPDLIHRRLGHPSLSKLQKMVPSLSSLSTLDCESCQLGKHTRASFSRSVESHAESVFSLVHFDIWGPSRVSSTLGFRYFVSFIDDYSRCTWLFLMKDRSELFSIFQSFCAEIKNQFGVSFRIFRSDNALEYLSSQFQQFMTSQRIIHQTSCPYTPLQNGIAERKNRHIIETRTLLIESRVPLRFWGDAVLTTCYLINRMPSSPIKDQIPHSVLFSQSPLYSLSPRVFGSTCFVHNLAPRKDKLAPRALKCVFLGYSRVQKGYRCYSPDLRRYLMLADVTFFESKPFFTSADHHDISEVLPIPAFEEFTIAPPPTSTTEVSSIPTVEESSVVPPSSPATGTPLLTYHRRSRPTSGLTGSRPTLDPAPAADPAPSTPIALRKGIRTTLNPNPHYVGLSYHRLPSPHYAFISSLSSVSIPKSTGEALSHPGWRHAMSDEMSALHTSGTWELVPLPSGKSTVGCRWVYVVKVGPDG</sequence>
<proteinExistence type="predicted"/>
<dbReference type="Proteomes" id="UP000790787">
    <property type="component" value="Chromosome 4"/>
</dbReference>
<evidence type="ECO:0000313" key="1">
    <source>
        <dbReference type="Proteomes" id="UP000790787"/>
    </source>
</evidence>
<reference evidence="1" key="1">
    <citation type="journal article" date="2014" name="Nat. Commun.">
        <title>The tobacco genome sequence and its comparison with those of tomato and potato.</title>
        <authorList>
            <person name="Sierro N."/>
            <person name="Battey J.N."/>
            <person name="Ouadi S."/>
            <person name="Bakaher N."/>
            <person name="Bovet L."/>
            <person name="Willig A."/>
            <person name="Goepfert S."/>
            <person name="Peitsch M.C."/>
            <person name="Ivanov N.V."/>
        </authorList>
    </citation>
    <scope>NUCLEOTIDE SEQUENCE [LARGE SCALE GENOMIC DNA]</scope>
</reference>
<evidence type="ECO:0000313" key="2">
    <source>
        <dbReference type="RefSeq" id="XP_075107940.1"/>
    </source>
</evidence>
<protein>
    <submittedName>
        <fullName evidence="2">Uncharacterized protein LOC107822790 isoform X1</fullName>
    </submittedName>
</protein>
<organism evidence="1 2">
    <name type="scientific">Nicotiana tabacum</name>
    <name type="common">Common tobacco</name>
    <dbReference type="NCBI Taxonomy" id="4097"/>
    <lineage>
        <taxon>Eukaryota</taxon>
        <taxon>Viridiplantae</taxon>
        <taxon>Streptophyta</taxon>
        <taxon>Embryophyta</taxon>
        <taxon>Tracheophyta</taxon>
        <taxon>Spermatophyta</taxon>
        <taxon>Magnoliopsida</taxon>
        <taxon>eudicotyledons</taxon>
        <taxon>Gunneridae</taxon>
        <taxon>Pentapetalae</taxon>
        <taxon>asterids</taxon>
        <taxon>lamiids</taxon>
        <taxon>Solanales</taxon>
        <taxon>Solanaceae</taxon>
        <taxon>Nicotianoideae</taxon>
        <taxon>Nicotianeae</taxon>
        <taxon>Nicotiana</taxon>
    </lineage>
</organism>
<dbReference type="RefSeq" id="XP_075107940.1">
    <property type="nucleotide sequence ID" value="XM_075251839.1"/>
</dbReference>
<gene>
    <name evidence="2" type="primary">LOC107822790</name>
</gene>
<reference evidence="2" key="2">
    <citation type="submission" date="2025-08" db="UniProtKB">
        <authorList>
            <consortium name="RefSeq"/>
        </authorList>
    </citation>
    <scope>IDENTIFICATION</scope>
    <source>
        <tissue evidence="2">Leaf</tissue>
    </source>
</reference>
<name>A0AC58UEN9_TOBAC</name>
<keyword evidence="1" id="KW-1185">Reference proteome</keyword>
<accession>A0AC58UEN9</accession>